<comment type="caution">
    <text evidence="2">The sequence shown here is derived from an EMBL/GenBank/DDBJ whole genome shotgun (WGS) entry which is preliminary data.</text>
</comment>
<accession>A0A2I0IEA0</accession>
<protein>
    <submittedName>
        <fullName evidence="2">Uncharacterized protein</fullName>
    </submittedName>
</protein>
<proteinExistence type="predicted"/>
<evidence type="ECO:0000313" key="3">
    <source>
        <dbReference type="Proteomes" id="UP000233551"/>
    </source>
</evidence>
<feature type="compositionally biased region" description="Basic and acidic residues" evidence="1">
    <location>
        <begin position="222"/>
        <end position="231"/>
    </location>
</feature>
<evidence type="ECO:0000256" key="1">
    <source>
        <dbReference type="SAM" id="MobiDB-lite"/>
    </source>
</evidence>
<reference evidence="2 3" key="1">
    <citation type="submission" date="2017-11" db="EMBL/GenBank/DDBJ databases">
        <title>De-novo sequencing of pomegranate (Punica granatum L.) genome.</title>
        <authorList>
            <person name="Akparov Z."/>
            <person name="Amiraslanov A."/>
            <person name="Hajiyeva S."/>
            <person name="Abbasov M."/>
            <person name="Kaur K."/>
            <person name="Hamwieh A."/>
            <person name="Solovyev V."/>
            <person name="Salamov A."/>
            <person name="Braich B."/>
            <person name="Kosarev P."/>
            <person name="Mahmoud A."/>
            <person name="Hajiyev E."/>
            <person name="Babayeva S."/>
            <person name="Izzatullayeva V."/>
            <person name="Mammadov A."/>
            <person name="Mammadov A."/>
            <person name="Sharifova S."/>
            <person name="Ojaghi J."/>
            <person name="Eynullazada K."/>
            <person name="Bayramov B."/>
            <person name="Abdulazimova A."/>
            <person name="Shahmuradov I."/>
        </authorList>
    </citation>
    <scope>NUCLEOTIDE SEQUENCE [LARGE SCALE GENOMIC DNA]</scope>
    <source>
        <strain evidence="3">cv. AG2017</strain>
        <tissue evidence="2">Leaf</tissue>
    </source>
</reference>
<keyword evidence="3" id="KW-1185">Reference proteome</keyword>
<dbReference type="EMBL" id="PGOL01003196">
    <property type="protein sequence ID" value="PKI42334.1"/>
    <property type="molecule type" value="Genomic_DNA"/>
</dbReference>
<sequence length="260" mass="29814">MVYALNRWLCDFDVNIFLARPVGLTVLLKKWLTRSKSQVALAASREEEARRLLQEEEARRLPAEKKEVKLPIAAQPHGVAQPPTAGLVKFGPGHMYPSEEETCNRDFCRFHGAWRHSTKDYVILRNIIPNKIDQGILMPTLSKWKPDEDFSLEAIKEVTSLVRKLHEEHKLCSARVKLFIQEKVMWPTLSRPSRESKSWRMDQLQSAEKCVPERISQSSGTDRNREKMSWDEVEDVRASSKGKGLEVELIKNCSSCLGCV</sequence>
<feature type="region of interest" description="Disordered" evidence="1">
    <location>
        <begin position="211"/>
        <end position="231"/>
    </location>
</feature>
<gene>
    <name evidence="2" type="ORF">CRG98_037279</name>
</gene>
<evidence type="ECO:0000313" key="2">
    <source>
        <dbReference type="EMBL" id="PKI42334.1"/>
    </source>
</evidence>
<dbReference type="AlphaFoldDB" id="A0A2I0IEA0"/>
<dbReference type="Proteomes" id="UP000233551">
    <property type="component" value="Unassembled WGS sequence"/>
</dbReference>
<organism evidence="2 3">
    <name type="scientific">Punica granatum</name>
    <name type="common">Pomegranate</name>
    <dbReference type="NCBI Taxonomy" id="22663"/>
    <lineage>
        <taxon>Eukaryota</taxon>
        <taxon>Viridiplantae</taxon>
        <taxon>Streptophyta</taxon>
        <taxon>Embryophyta</taxon>
        <taxon>Tracheophyta</taxon>
        <taxon>Spermatophyta</taxon>
        <taxon>Magnoliopsida</taxon>
        <taxon>eudicotyledons</taxon>
        <taxon>Gunneridae</taxon>
        <taxon>Pentapetalae</taxon>
        <taxon>rosids</taxon>
        <taxon>malvids</taxon>
        <taxon>Myrtales</taxon>
        <taxon>Lythraceae</taxon>
        <taxon>Punica</taxon>
    </lineage>
</organism>
<name>A0A2I0IEA0_PUNGR</name>